<protein>
    <submittedName>
        <fullName evidence="2">Uncharacterized protein</fullName>
    </submittedName>
</protein>
<evidence type="ECO:0000256" key="1">
    <source>
        <dbReference type="SAM" id="MobiDB-lite"/>
    </source>
</evidence>
<evidence type="ECO:0000313" key="3">
    <source>
        <dbReference type="Proteomes" id="UP001603857"/>
    </source>
</evidence>
<name>A0ABD1NHC7_9FABA</name>
<sequence length="230" mass="26514">MGGNNSRLHGNNEGEVMIMPEKIQSLLRRRVEEFRGRRTLRKEQEQEASFLKKQLFNWDVGSEGSTNAKREENLSRVVPLPFEKSEVVDDEEEIEDNEDDEVESGRLIGPGSPSFRIYIQPENNNKRQGELSRSNALVHVKRCLALPSAGDENHILVFRKSPSADSIESSASDDSNEMLQTVGMKLDSRRKGYKKQKLEALKKNIFHVRNLHNRMRTRCHTNERTILKDR</sequence>
<comment type="caution">
    <text evidence="2">The sequence shown here is derived from an EMBL/GenBank/DDBJ whole genome shotgun (WGS) entry which is preliminary data.</text>
</comment>
<dbReference type="AlphaFoldDB" id="A0ABD1NHC7"/>
<keyword evidence="3" id="KW-1185">Reference proteome</keyword>
<gene>
    <name evidence="2" type="ORF">Fmac_001087</name>
</gene>
<feature type="compositionally biased region" description="Acidic residues" evidence="1">
    <location>
        <begin position="88"/>
        <end position="102"/>
    </location>
</feature>
<proteinExistence type="predicted"/>
<evidence type="ECO:0000313" key="2">
    <source>
        <dbReference type="EMBL" id="KAL2347087.1"/>
    </source>
</evidence>
<accession>A0ABD1NHC7</accession>
<dbReference type="Proteomes" id="UP001603857">
    <property type="component" value="Unassembled WGS sequence"/>
</dbReference>
<feature type="region of interest" description="Disordered" evidence="1">
    <location>
        <begin position="87"/>
        <end position="107"/>
    </location>
</feature>
<dbReference type="EMBL" id="JBGMDY010000001">
    <property type="protein sequence ID" value="KAL2347087.1"/>
    <property type="molecule type" value="Genomic_DNA"/>
</dbReference>
<organism evidence="2 3">
    <name type="scientific">Flemingia macrophylla</name>
    <dbReference type="NCBI Taxonomy" id="520843"/>
    <lineage>
        <taxon>Eukaryota</taxon>
        <taxon>Viridiplantae</taxon>
        <taxon>Streptophyta</taxon>
        <taxon>Embryophyta</taxon>
        <taxon>Tracheophyta</taxon>
        <taxon>Spermatophyta</taxon>
        <taxon>Magnoliopsida</taxon>
        <taxon>eudicotyledons</taxon>
        <taxon>Gunneridae</taxon>
        <taxon>Pentapetalae</taxon>
        <taxon>rosids</taxon>
        <taxon>fabids</taxon>
        <taxon>Fabales</taxon>
        <taxon>Fabaceae</taxon>
        <taxon>Papilionoideae</taxon>
        <taxon>50 kb inversion clade</taxon>
        <taxon>NPAAA clade</taxon>
        <taxon>indigoferoid/millettioid clade</taxon>
        <taxon>Phaseoleae</taxon>
        <taxon>Flemingia</taxon>
    </lineage>
</organism>
<reference evidence="2 3" key="1">
    <citation type="submission" date="2024-08" db="EMBL/GenBank/DDBJ databases">
        <title>Insights into the chromosomal genome structure of Flemingia macrophylla.</title>
        <authorList>
            <person name="Ding Y."/>
            <person name="Zhao Y."/>
            <person name="Bi W."/>
            <person name="Wu M."/>
            <person name="Zhao G."/>
            <person name="Gong Y."/>
            <person name="Li W."/>
            <person name="Zhang P."/>
        </authorList>
    </citation>
    <scope>NUCLEOTIDE SEQUENCE [LARGE SCALE GENOMIC DNA]</scope>
    <source>
        <strain evidence="2">DYQJB</strain>
        <tissue evidence="2">Leaf</tissue>
    </source>
</reference>